<evidence type="ECO:0000313" key="3">
    <source>
        <dbReference type="Proteomes" id="UP000197153"/>
    </source>
</evidence>
<name>A0A248JW63_9PROT</name>
<feature type="transmembrane region" description="Helical" evidence="1">
    <location>
        <begin position="208"/>
        <end position="227"/>
    </location>
</feature>
<proteinExistence type="predicted"/>
<feature type="transmembrane region" description="Helical" evidence="1">
    <location>
        <begin position="132"/>
        <end position="153"/>
    </location>
</feature>
<evidence type="ECO:0000313" key="2">
    <source>
        <dbReference type="EMBL" id="ASG22454.1"/>
    </source>
</evidence>
<keyword evidence="1" id="KW-0472">Membrane</keyword>
<dbReference type="EMBL" id="CP022111">
    <property type="protein sequence ID" value="ASG22454.1"/>
    <property type="molecule type" value="Genomic_DNA"/>
</dbReference>
<sequence>MSDLFHALRERLLTAGVAPRHARRYVMELREHAADLTAEEMAAGLPLREAQALALTRLGGQEVLAQALLQRGEFRSWGARAPWAVYGVAPLLGVLAIYGLALGAIVGILVAHRPAPGAHPILPPWFGAATMTLGYLHNLVLPLLVGGGLACMATRQRMPALWPSVALLIVGIVGGAGVAEVQLPKVPDGYVELVVGWSFICPYVNLDIALRHIAAILLLTLVPYLAWHIWRKAVPQSPGGPEHGHLIET</sequence>
<reference evidence="2 3" key="1">
    <citation type="submission" date="2017-06" db="EMBL/GenBank/DDBJ databases">
        <title>Complete genome sequence of Nitrospirillum amazonense strain CBAmC, an endophytic nitrogen-fixing and plant growth-promoting bacterium, isolated from sugarcane.</title>
        <authorList>
            <person name="Schwab S."/>
            <person name="dos Santos Teixeira K.R."/>
            <person name="Simoes Araujo J.L."/>
            <person name="Soares Vidal M."/>
            <person name="Borges de Freitas H.R."/>
            <person name="Rivello Crivelaro A.L."/>
            <person name="Bueno de Camargo Nunes A."/>
            <person name="dos Santos C.M."/>
            <person name="Palmeira da Silva Rosa D."/>
            <person name="da Silva Padilha D."/>
            <person name="da Silva E."/>
            <person name="Araujo Terra L."/>
            <person name="Soares Mendes V."/>
            <person name="Farinelli L."/>
            <person name="Magalhaes Cruz L."/>
            <person name="Baldani J.I."/>
        </authorList>
    </citation>
    <scope>NUCLEOTIDE SEQUENCE [LARGE SCALE GENOMIC DNA]</scope>
    <source>
        <strain evidence="2 3">CBAmC</strain>
    </source>
</reference>
<organism evidence="2 3">
    <name type="scientific">Nitrospirillum viridazoti CBAmc</name>
    <dbReference type="NCBI Taxonomy" id="1441467"/>
    <lineage>
        <taxon>Bacteria</taxon>
        <taxon>Pseudomonadati</taxon>
        <taxon>Pseudomonadota</taxon>
        <taxon>Alphaproteobacteria</taxon>
        <taxon>Rhodospirillales</taxon>
        <taxon>Azospirillaceae</taxon>
        <taxon>Nitrospirillum</taxon>
        <taxon>Nitrospirillum viridazoti</taxon>
    </lineage>
</organism>
<evidence type="ECO:0000256" key="1">
    <source>
        <dbReference type="SAM" id="Phobius"/>
    </source>
</evidence>
<keyword evidence="1" id="KW-0812">Transmembrane</keyword>
<dbReference type="Proteomes" id="UP000197153">
    <property type="component" value="Chromosome 2"/>
</dbReference>
<keyword evidence="3" id="KW-1185">Reference proteome</keyword>
<protein>
    <submittedName>
        <fullName evidence="2">Uncharacterized protein</fullName>
    </submittedName>
</protein>
<feature type="transmembrane region" description="Helical" evidence="1">
    <location>
        <begin position="83"/>
        <end position="112"/>
    </location>
</feature>
<feature type="transmembrane region" description="Helical" evidence="1">
    <location>
        <begin position="160"/>
        <end position="179"/>
    </location>
</feature>
<accession>A0A248JW63</accession>
<dbReference type="RefSeq" id="WP_088873037.1">
    <property type="nucleotide sequence ID" value="NZ_CP022111.1"/>
</dbReference>
<dbReference type="KEGG" id="nao:Y958_16045"/>
<dbReference type="AlphaFoldDB" id="A0A248JW63"/>
<keyword evidence="1" id="KW-1133">Transmembrane helix</keyword>
<gene>
    <name evidence="2" type="ORF">Y958_16045</name>
</gene>